<keyword evidence="1" id="KW-1133">Transmembrane helix</keyword>
<feature type="transmembrane region" description="Helical" evidence="1">
    <location>
        <begin position="20"/>
        <end position="39"/>
    </location>
</feature>
<keyword evidence="3" id="KW-1185">Reference proteome</keyword>
<dbReference type="EMBL" id="CP117167">
    <property type="protein sequence ID" value="WCT10275.1"/>
    <property type="molecule type" value="Genomic_DNA"/>
</dbReference>
<keyword evidence="1" id="KW-0472">Membrane</keyword>
<accession>A0ABY7T1F4</accession>
<protein>
    <recommendedName>
        <fullName evidence="4">Cytochrome oxidase complex assembly protein 1</fullName>
    </recommendedName>
</protein>
<sequence length="137" mass="15349">MEKNIYLGSKSEKKKKALKGVWFILAAAAVFVFVILRYVQGSSMKIGSRGLPDKEEAYQMAKQFLKADSPGSEQIDFSDDGFSIGKKTDSIYVIKSTFEKHLDGGDLKKGDFSVTMRYKGGTVDEQDSWELMNINKD</sequence>
<evidence type="ECO:0000313" key="3">
    <source>
        <dbReference type="Proteomes" id="UP001216139"/>
    </source>
</evidence>
<dbReference type="RefSeq" id="WP_273628421.1">
    <property type="nucleotide sequence ID" value="NZ_CP117167.1"/>
</dbReference>
<proteinExistence type="predicted"/>
<gene>
    <name evidence="2" type="ORF">PQO05_16185</name>
</gene>
<name>A0ABY7T1F4_9SPHI</name>
<organism evidence="2 3">
    <name type="scientific">Mucilaginibacter jinjuensis</name>
    <dbReference type="NCBI Taxonomy" id="1176721"/>
    <lineage>
        <taxon>Bacteria</taxon>
        <taxon>Pseudomonadati</taxon>
        <taxon>Bacteroidota</taxon>
        <taxon>Sphingobacteriia</taxon>
        <taxon>Sphingobacteriales</taxon>
        <taxon>Sphingobacteriaceae</taxon>
        <taxon>Mucilaginibacter</taxon>
    </lineage>
</organism>
<reference evidence="2 3" key="1">
    <citation type="submission" date="2023-02" db="EMBL/GenBank/DDBJ databases">
        <title>Genome sequence of Mucilaginibacter jinjuensis strain KACC 16571.</title>
        <authorList>
            <person name="Kim S."/>
            <person name="Heo J."/>
            <person name="Kwon S.-W."/>
        </authorList>
    </citation>
    <scope>NUCLEOTIDE SEQUENCE [LARGE SCALE GENOMIC DNA]</scope>
    <source>
        <strain evidence="2 3">KACC 16571</strain>
    </source>
</reference>
<keyword evidence="1" id="KW-0812">Transmembrane</keyword>
<dbReference type="Proteomes" id="UP001216139">
    <property type="component" value="Chromosome"/>
</dbReference>
<evidence type="ECO:0000256" key="1">
    <source>
        <dbReference type="SAM" id="Phobius"/>
    </source>
</evidence>
<evidence type="ECO:0000313" key="2">
    <source>
        <dbReference type="EMBL" id="WCT10275.1"/>
    </source>
</evidence>
<evidence type="ECO:0008006" key="4">
    <source>
        <dbReference type="Google" id="ProtNLM"/>
    </source>
</evidence>